<feature type="transmembrane region" description="Helical" evidence="1">
    <location>
        <begin position="108"/>
        <end position="131"/>
    </location>
</feature>
<dbReference type="InterPro" id="IPR050879">
    <property type="entry name" value="Acyltransferase_3"/>
</dbReference>
<dbReference type="RefSeq" id="WP_231481382.1">
    <property type="nucleotide sequence ID" value="NZ_BAAAZO010000009.1"/>
</dbReference>
<feature type="transmembrane region" description="Helical" evidence="1">
    <location>
        <begin position="233"/>
        <end position="251"/>
    </location>
</feature>
<dbReference type="GO" id="GO:0016746">
    <property type="term" value="F:acyltransferase activity"/>
    <property type="evidence" value="ECO:0007669"/>
    <property type="project" value="UniProtKB-KW"/>
</dbReference>
<accession>A0ABP7A2R4</accession>
<feature type="transmembrane region" description="Helical" evidence="1">
    <location>
        <begin position="208"/>
        <end position="227"/>
    </location>
</feature>
<dbReference type="InterPro" id="IPR002656">
    <property type="entry name" value="Acyl_transf_3_dom"/>
</dbReference>
<feature type="transmembrane region" description="Helical" evidence="1">
    <location>
        <begin position="333"/>
        <end position="354"/>
    </location>
</feature>
<sequence>MILTIGTISAIGGAGAGRHRSAPSPDTLASAFDPRNNALNVMRLALATTVAVVHAMFLGFGHQPRIGVTEVGALCVDAFFVLSGFLVTRSLLRLNSVPRYLRHRALRILPGFWAVMLLSAFVVAPLMAVLAGRGAATVFSGPDSSFGYLVQNAALLMRQFGISGLPGDGGNPDVINGSLWTLFYEACCYLLIAGLGVIGVLRRWPWVVLALIVVLWGLTVASEVGINPLGSSYMLRFSFVFLLGAAGFLFADRIPVNRWIALAGLAVVVASLLVMHDWRGAGGPAFAYLCLYAMVRLPVPWEPRWDLSYGMYVWHWPIAQLLVGFGVQQYTHVPFVLLTVVLAAGIAALSWNLVERPAMSFK</sequence>
<gene>
    <name evidence="3" type="ORF">GCM10022223_45960</name>
</gene>
<reference evidence="4" key="1">
    <citation type="journal article" date="2019" name="Int. J. Syst. Evol. Microbiol.">
        <title>The Global Catalogue of Microorganisms (GCM) 10K type strain sequencing project: providing services to taxonomists for standard genome sequencing and annotation.</title>
        <authorList>
            <consortium name="The Broad Institute Genomics Platform"/>
            <consortium name="The Broad Institute Genome Sequencing Center for Infectious Disease"/>
            <person name="Wu L."/>
            <person name="Ma J."/>
        </authorList>
    </citation>
    <scope>NUCLEOTIDE SEQUENCE [LARGE SCALE GENOMIC DNA]</scope>
    <source>
        <strain evidence="4">JCM 16902</strain>
    </source>
</reference>
<protein>
    <submittedName>
        <fullName evidence="3">Acyltransferase</fullName>
    </submittedName>
</protein>
<keyword evidence="3" id="KW-0012">Acyltransferase</keyword>
<feature type="transmembrane region" description="Helical" evidence="1">
    <location>
        <begin position="41"/>
        <end position="60"/>
    </location>
</feature>
<feature type="transmembrane region" description="Helical" evidence="1">
    <location>
        <begin position="182"/>
        <end position="201"/>
    </location>
</feature>
<dbReference type="EMBL" id="BAAAZO010000009">
    <property type="protein sequence ID" value="GAA3623762.1"/>
    <property type="molecule type" value="Genomic_DNA"/>
</dbReference>
<dbReference type="PANTHER" id="PTHR23028">
    <property type="entry name" value="ACETYLTRANSFERASE"/>
    <property type="match status" value="1"/>
</dbReference>
<comment type="caution">
    <text evidence="3">The sequence shown here is derived from an EMBL/GenBank/DDBJ whole genome shotgun (WGS) entry which is preliminary data.</text>
</comment>
<organism evidence="3 4">
    <name type="scientific">Kineosporia mesophila</name>
    <dbReference type="NCBI Taxonomy" id="566012"/>
    <lineage>
        <taxon>Bacteria</taxon>
        <taxon>Bacillati</taxon>
        <taxon>Actinomycetota</taxon>
        <taxon>Actinomycetes</taxon>
        <taxon>Kineosporiales</taxon>
        <taxon>Kineosporiaceae</taxon>
        <taxon>Kineosporia</taxon>
    </lineage>
</organism>
<evidence type="ECO:0000256" key="1">
    <source>
        <dbReference type="SAM" id="Phobius"/>
    </source>
</evidence>
<keyword evidence="1" id="KW-0812">Transmembrane</keyword>
<proteinExistence type="predicted"/>
<evidence type="ECO:0000313" key="4">
    <source>
        <dbReference type="Proteomes" id="UP001501074"/>
    </source>
</evidence>
<keyword evidence="1" id="KW-1133">Transmembrane helix</keyword>
<feature type="domain" description="Acyltransferase 3" evidence="2">
    <location>
        <begin position="36"/>
        <end position="351"/>
    </location>
</feature>
<keyword evidence="1" id="KW-0472">Membrane</keyword>
<feature type="transmembrane region" description="Helical" evidence="1">
    <location>
        <begin position="258"/>
        <end position="275"/>
    </location>
</feature>
<dbReference type="Pfam" id="PF01757">
    <property type="entry name" value="Acyl_transf_3"/>
    <property type="match status" value="1"/>
</dbReference>
<name>A0ABP7A2R4_9ACTN</name>
<evidence type="ECO:0000313" key="3">
    <source>
        <dbReference type="EMBL" id="GAA3623762.1"/>
    </source>
</evidence>
<feature type="transmembrane region" description="Helical" evidence="1">
    <location>
        <begin position="66"/>
        <end position="87"/>
    </location>
</feature>
<keyword evidence="3" id="KW-0808">Transferase</keyword>
<keyword evidence="4" id="KW-1185">Reference proteome</keyword>
<evidence type="ECO:0000259" key="2">
    <source>
        <dbReference type="Pfam" id="PF01757"/>
    </source>
</evidence>
<dbReference type="Proteomes" id="UP001501074">
    <property type="component" value="Unassembled WGS sequence"/>
</dbReference>
<dbReference type="PANTHER" id="PTHR23028:SF53">
    <property type="entry name" value="ACYL_TRANSF_3 DOMAIN-CONTAINING PROTEIN"/>
    <property type="match status" value="1"/>
</dbReference>